<feature type="domain" description="Protein kinase" evidence="1">
    <location>
        <begin position="13"/>
        <end position="323"/>
    </location>
</feature>
<comment type="caution">
    <text evidence="2">The sequence shown here is derived from an EMBL/GenBank/DDBJ whole genome shotgun (WGS) entry which is preliminary data.</text>
</comment>
<dbReference type="PROSITE" id="PS00108">
    <property type="entry name" value="PROTEIN_KINASE_ST"/>
    <property type="match status" value="1"/>
</dbReference>
<dbReference type="AlphaFoldDB" id="A0A8H3BGS0"/>
<dbReference type="Pfam" id="PF00069">
    <property type="entry name" value="Pkinase"/>
    <property type="match status" value="1"/>
</dbReference>
<gene>
    <name evidence="2" type="ORF">RDB_LOCUS137289</name>
</gene>
<organism evidence="2 3">
    <name type="scientific">Rhizoctonia solani</name>
    <dbReference type="NCBI Taxonomy" id="456999"/>
    <lineage>
        <taxon>Eukaryota</taxon>
        <taxon>Fungi</taxon>
        <taxon>Dikarya</taxon>
        <taxon>Basidiomycota</taxon>
        <taxon>Agaricomycotina</taxon>
        <taxon>Agaricomycetes</taxon>
        <taxon>Cantharellales</taxon>
        <taxon>Ceratobasidiaceae</taxon>
        <taxon>Rhizoctonia</taxon>
    </lineage>
</organism>
<dbReference type="InterPro" id="IPR051681">
    <property type="entry name" value="Ser/Thr_Kinases-Pseudokinases"/>
</dbReference>
<dbReference type="InterPro" id="IPR008271">
    <property type="entry name" value="Ser/Thr_kinase_AS"/>
</dbReference>
<evidence type="ECO:0000313" key="3">
    <source>
        <dbReference type="Proteomes" id="UP000663841"/>
    </source>
</evidence>
<sequence length="345" mass="38483">MDVISQLTTCGCQNLSEKIDESTFGTIPSLYGGSGDIYCGNLRDSTAVCVKVPRFANNTSQRAESHVYASREIHTWNKCRHPNILPFLGLAAFRDRVATISPWIKNGTMRNYLKRHSDADRCRLSTQICAGVAYLHSINVVHGDLKGDNVLISDDGNALLMDFGSADLQNRTLKFTRPMDQCGWTMRWGAPELLQEIAPLSKESDVYALGMVCEPELYGPVLDTNTIALRRSWQVAIFEQFVALLIPSYQEAITGQLPFSEKQEMALLLAVCVRQEVPTRPVAQIPANSENGDKLWELLCKCWSREPEKRPSAAQVESIVATITKESLTPTELEDWVLVTDEINS</sequence>
<evidence type="ECO:0000259" key="1">
    <source>
        <dbReference type="PROSITE" id="PS50011"/>
    </source>
</evidence>
<dbReference type="GO" id="GO:0004674">
    <property type="term" value="F:protein serine/threonine kinase activity"/>
    <property type="evidence" value="ECO:0007669"/>
    <property type="project" value="TreeGrafter"/>
</dbReference>
<evidence type="ECO:0000313" key="2">
    <source>
        <dbReference type="EMBL" id="CAE6455813.1"/>
    </source>
</evidence>
<protein>
    <recommendedName>
        <fullName evidence="1">Protein kinase domain-containing protein</fullName>
    </recommendedName>
</protein>
<dbReference type="Proteomes" id="UP000663841">
    <property type="component" value="Unassembled WGS sequence"/>
</dbReference>
<dbReference type="InterPro" id="IPR011009">
    <property type="entry name" value="Kinase-like_dom_sf"/>
</dbReference>
<dbReference type="PROSITE" id="PS50011">
    <property type="entry name" value="PROTEIN_KINASE_DOM"/>
    <property type="match status" value="1"/>
</dbReference>
<dbReference type="EMBL" id="CAJMWW010000181">
    <property type="protein sequence ID" value="CAE6455813.1"/>
    <property type="molecule type" value="Genomic_DNA"/>
</dbReference>
<dbReference type="InterPro" id="IPR000719">
    <property type="entry name" value="Prot_kinase_dom"/>
</dbReference>
<reference evidence="2" key="1">
    <citation type="submission" date="2021-01" db="EMBL/GenBank/DDBJ databases">
        <authorList>
            <person name="Kaushik A."/>
        </authorList>
    </citation>
    <scope>NUCLEOTIDE SEQUENCE</scope>
    <source>
        <strain evidence="2">AG3-T5</strain>
    </source>
</reference>
<proteinExistence type="predicted"/>
<accession>A0A8H3BGS0</accession>
<dbReference type="PANTHER" id="PTHR44329">
    <property type="entry name" value="SERINE/THREONINE-PROTEIN KINASE TNNI3K-RELATED"/>
    <property type="match status" value="1"/>
</dbReference>
<dbReference type="GO" id="GO:0005524">
    <property type="term" value="F:ATP binding"/>
    <property type="evidence" value="ECO:0007669"/>
    <property type="project" value="InterPro"/>
</dbReference>
<dbReference type="Gene3D" id="1.10.510.10">
    <property type="entry name" value="Transferase(Phosphotransferase) domain 1"/>
    <property type="match status" value="1"/>
</dbReference>
<dbReference type="SMART" id="SM00220">
    <property type="entry name" value="S_TKc"/>
    <property type="match status" value="1"/>
</dbReference>
<dbReference type="SUPFAM" id="SSF56112">
    <property type="entry name" value="Protein kinase-like (PK-like)"/>
    <property type="match status" value="1"/>
</dbReference>
<name>A0A8H3BGS0_9AGAM</name>